<evidence type="ECO:0000259" key="4">
    <source>
        <dbReference type="Pfam" id="PF13193"/>
    </source>
</evidence>
<evidence type="ECO:0000256" key="1">
    <source>
        <dbReference type="ARBA" id="ARBA00006432"/>
    </source>
</evidence>
<dbReference type="InterPro" id="IPR042099">
    <property type="entry name" value="ANL_N_sf"/>
</dbReference>
<dbReference type="InterPro" id="IPR045851">
    <property type="entry name" value="AMP-bd_C_sf"/>
</dbReference>
<dbReference type="Gene3D" id="3.40.50.12780">
    <property type="entry name" value="N-terminal domain of ligase-like"/>
    <property type="match status" value="1"/>
</dbReference>
<dbReference type="InterPro" id="IPR025110">
    <property type="entry name" value="AMP-bd_C"/>
</dbReference>
<dbReference type="PANTHER" id="PTHR43201:SF5">
    <property type="entry name" value="MEDIUM-CHAIN ACYL-COA LIGASE ACSF2, MITOCHONDRIAL"/>
    <property type="match status" value="1"/>
</dbReference>
<protein>
    <submittedName>
        <fullName evidence="5">Crotonobetaine/carnitine-CoA ligase</fullName>
    </submittedName>
</protein>
<dbReference type="InterPro" id="IPR000873">
    <property type="entry name" value="AMP-dep_synth/lig_dom"/>
</dbReference>
<name>A0A369LAT5_9ACTN</name>
<dbReference type="OrthoDB" id="9803968at2"/>
<dbReference type="PANTHER" id="PTHR43201">
    <property type="entry name" value="ACYL-COA SYNTHETASE"/>
    <property type="match status" value="1"/>
</dbReference>
<dbReference type="Gene3D" id="3.30.300.30">
    <property type="match status" value="1"/>
</dbReference>
<dbReference type="Proteomes" id="UP000253792">
    <property type="component" value="Unassembled WGS sequence"/>
</dbReference>
<comment type="similarity">
    <text evidence="1">Belongs to the ATP-dependent AMP-binding enzyme family.</text>
</comment>
<evidence type="ECO:0000313" key="6">
    <source>
        <dbReference type="Proteomes" id="UP000253792"/>
    </source>
</evidence>
<sequence length="518" mass="57529">MVDIVGNETLASLWDKLARECGDKDFFIFQDREGNVATYSYRAFNELIDQTANMFLSQGVERGEHVAVQMHTCPEFLMCLFGLAKIGAVLVPMNEQYLQAECEYALDMCSTRRAVVEPCYVELYDAIHAGGRLDQGIIVTRSEGGKEAMGYPLFSELVAAEGTELEVPSDLSPDDPCEILFTSGTTSNPKGVILTHGNMVYSGYYGDWETAMTSEDRMFSTMPACHSNFQLAALTPVLTARATLIVVEKYSASRFWSQIRQYRATLAQCVAMMLRTLMLQPVDPDEKDHCLRDMLYFLPVSAREKEAFEERYGVRIMNTYGSTESVGWVLTDPPTGERNWPSIGRVGLGYEAKIVDEEGNELPAGEVGEICVKGVPGRSIMLGYLGNEAATAEALSSDGWLRMGDKGYYDENGWFFFFDRKSNMIKRSGENISTTEIEGILEEHPSIKEAAVIGVPDPIRDQAVKAFVLPEDGATIGADEVITYCEGNMAAFKVPSIVEIVEDFPRTCSMKIEKKLLK</sequence>
<dbReference type="NCBIfam" id="NF005947">
    <property type="entry name" value="PRK08008.1"/>
    <property type="match status" value="1"/>
</dbReference>
<dbReference type="GO" id="GO:0031956">
    <property type="term" value="F:medium-chain fatty acid-CoA ligase activity"/>
    <property type="evidence" value="ECO:0007669"/>
    <property type="project" value="TreeGrafter"/>
</dbReference>
<dbReference type="Pfam" id="PF00501">
    <property type="entry name" value="AMP-binding"/>
    <property type="match status" value="1"/>
</dbReference>
<evidence type="ECO:0000313" key="5">
    <source>
        <dbReference type="EMBL" id="RDB55098.1"/>
    </source>
</evidence>
<evidence type="ECO:0000259" key="3">
    <source>
        <dbReference type="Pfam" id="PF00501"/>
    </source>
</evidence>
<keyword evidence="6" id="KW-1185">Reference proteome</keyword>
<dbReference type="EMBL" id="PPTP01000006">
    <property type="protein sequence ID" value="RDB55098.1"/>
    <property type="molecule type" value="Genomic_DNA"/>
</dbReference>
<evidence type="ECO:0000256" key="2">
    <source>
        <dbReference type="ARBA" id="ARBA00022598"/>
    </source>
</evidence>
<dbReference type="GO" id="GO:0006631">
    <property type="term" value="P:fatty acid metabolic process"/>
    <property type="evidence" value="ECO:0007669"/>
    <property type="project" value="TreeGrafter"/>
</dbReference>
<dbReference type="Pfam" id="PF13193">
    <property type="entry name" value="AMP-binding_C"/>
    <property type="match status" value="1"/>
</dbReference>
<gene>
    <name evidence="5" type="ORF">C1880_07710</name>
</gene>
<dbReference type="AlphaFoldDB" id="A0A369LAT5"/>
<dbReference type="PROSITE" id="PS00455">
    <property type="entry name" value="AMP_BINDING"/>
    <property type="match status" value="1"/>
</dbReference>
<proteinExistence type="inferred from homology"/>
<feature type="domain" description="AMP-binding enzyme C-terminal" evidence="4">
    <location>
        <begin position="436"/>
        <end position="511"/>
    </location>
</feature>
<comment type="caution">
    <text evidence="5">The sequence shown here is derived from an EMBL/GenBank/DDBJ whole genome shotgun (WGS) entry which is preliminary data.</text>
</comment>
<keyword evidence="2 5" id="KW-0436">Ligase</keyword>
<dbReference type="RefSeq" id="WP_114620961.1">
    <property type="nucleotide sequence ID" value="NZ_CALLUE010000015.1"/>
</dbReference>
<dbReference type="STRING" id="1034345.GCA_000236865_01738"/>
<reference evidence="5 6" key="1">
    <citation type="journal article" date="2018" name="Elife">
        <title>Discovery and characterization of a prevalent human gut bacterial enzyme sufficient for the inactivation of a family of plant toxins.</title>
        <authorList>
            <person name="Koppel N."/>
            <person name="Bisanz J.E."/>
            <person name="Pandelia M.E."/>
            <person name="Turnbaugh P.J."/>
            <person name="Balskus E.P."/>
        </authorList>
    </citation>
    <scope>NUCLEOTIDE SEQUENCE [LARGE SCALE GENOMIC DNA]</scope>
    <source>
        <strain evidence="6">anaerobia AP69FAA</strain>
    </source>
</reference>
<organism evidence="5 6">
    <name type="scientific">Senegalimassilia anaerobia</name>
    <dbReference type="NCBI Taxonomy" id="1473216"/>
    <lineage>
        <taxon>Bacteria</taxon>
        <taxon>Bacillati</taxon>
        <taxon>Actinomycetota</taxon>
        <taxon>Coriobacteriia</taxon>
        <taxon>Coriobacteriales</taxon>
        <taxon>Coriobacteriaceae</taxon>
        <taxon>Senegalimassilia</taxon>
    </lineage>
</organism>
<accession>A0A369LAT5</accession>
<feature type="domain" description="AMP-dependent synthetase/ligase" evidence="3">
    <location>
        <begin position="18"/>
        <end position="385"/>
    </location>
</feature>
<dbReference type="SUPFAM" id="SSF56801">
    <property type="entry name" value="Acetyl-CoA synthetase-like"/>
    <property type="match status" value="1"/>
</dbReference>
<dbReference type="InterPro" id="IPR020845">
    <property type="entry name" value="AMP-binding_CS"/>
</dbReference>